<sequence>MPVDALRFNRPVDATGAPTGTQAETDGPWTDPFVPTYVSFFPEFWLTGIRTETLARDLSPWEDPTVNPPVVHGRGVATPGGNVPELWMTEIGLDTGWAEDPEHGLGLDLDDDDVARMRAKAALRALVAFVHQGFRQVDLYAAAGTEWGADRRRLLAGVAGDRRVPG</sequence>
<evidence type="ECO:0000313" key="2">
    <source>
        <dbReference type="EMBL" id="UUY05048.1"/>
    </source>
</evidence>
<gene>
    <name evidence="2" type="ORF">LRS13_05830</name>
</gene>
<keyword evidence="3" id="KW-1185">Reference proteome</keyword>
<proteinExistence type="predicted"/>
<evidence type="ECO:0000256" key="1">
    <source>
        <dbReference type="SAM" id="MobiDB-lite"/>
    </source>
</evidence>
<dbReference type="RefSeq" id="WP_353865517.1">
    <property type="nucleotide sequence ID" value="NZ_CP088295.1"/>
</dbReference>
<accession>A0ABY5PK49</accession>
<dbReference type="EMBL" id="CP088295">
    <property type="protein sequence ID" value="UUY05048.1"/>
    <property type="molecule type" value="Genomic_DNA"/>
</dbReference>
<feature type="region of interest" description="Disordered" evidence="1">
    <location>
        <begin position="1"/>
        <end position="29"/>
    </location>
</feature>
<reference evidence="3" key="1">
    <citation type="submission" date="2021-11" db="EMBL/GenBank/DDBJ databases">
        <title>Cultivation dependent microbiological survey of springs from the worlds oldest radium mine currently devoted to the extraction of radon-saturated water.</title>
        <authorList>
            <person name="Kapinusova G."/>
            <person name="Smrhova T."/>
            <person name="Strejcek M."/>
            <person name="Suman J."/>
            <person name="Jani K."/>
            <person name="Pajer P."/>
            <person name="Uhlik O."/>
        </authorList>
    </citation>
    <scope>NUCLEOTIDE SEQUENCE [LARGE SCALE GENOMIC DNA]</scope>
    <source>
        <strain evidence="3">J379</strain>
    </source>
</reference>
<evidence type="ECO:0000313" key="3">
    <source>
        <dbReference type="Proteomes" id="UP001058860"/>
    </source>
</evidence>
<protein>
    <submittedName>
        <fullName evidence="2">Uncharacterized protein</fullName>
    </submittedName>
</protein>
<dbReference type="Proteomes" id="UP001058860">
    <property type="component" value="Chromosome"/>
</dbReference>
<organism evidence="2 3">
    <name type="scientific">Svornostia abyssi</name>
    <dbReference type="NCBI Taxonomy" id="2898438"/>
    <lineage>
        <taxon>Bacteria</taxon>
        <taxon>Bacillati</taxon>
        <taxon>Actinomycetota</taxon>
        <taxon>Thermoleophilia</taxon>
        <taxon>Solirubrobacterales</taxon>
        <taxon>Baekduiaceae</taxon>
        <taxon>Svornostia</taxon>
    </lineage>
</organism>
<name>A0ABY5PK49_9ACTN</name>